<dbReference type="RefSeq" id="WP_062471458.1">
    <property type="nucleotide sequence ID" value="NZ_BBYN01000029.1"/>
</dbReference>
<dbReference type="GO" id="GO:0070681">
    <property type="term" value="P:glutaminyl-tRNAGln biosynthesis via transamidation"/>
    <property type="evidence" value="ECO:0007669"/>
    <property type="project" value="TreeGrafter"/>
</dbReference>
<dbReference type="InterPro" id="IPR003837">
    <property type="entry name" value="GatC"/>
</dbReference>
<dbReference type="PANTHER" id="PTHR15004:SF0">
    <property type="entry name" value="GLUTAMYL-TRNA(GLN) AMIDOTRANSFERASE SUBUNIT C, MITOCHONDRIAL"/>
    <property type="match status" value="1"/>
</dbReference>
<evidence type="ECO:0000313" key="7">
    <source>
        <dbReference type="EMBL" id="AQS52471.1"/>
    </source>
</evidence>
<evidence type="ECO:0000256" key="1">
    <source>
        <dbReference type="ARBA" id="ARBA00010757"/>
    </source>
</evidence>
<dbReference type="OrthoDB" id="9813938at2"/>
<dbReference type="PANTHER" id="PTHR15004">
    <property type="entry name" value="GLUTAMYL-TRNA(GLN) AMIDOTRANSFERASE SUBUNIT C, MITOCHONDRIAL"/>
    <property type="match status" value="1"/>
</dbReference>
<dbReference type="GO" id="GO:0006412">
    <property type="term" value="P:translation"/>
    <property type="evidence" value="ECO:0007669"/>
    <property type="project" value="UniProtKB-UniRule"/>
</dbReference>
<evidence type="ECO:0000256" key="3">
    <source>
        <dbReference type="ARBA" id="ARBA00024799"/>
    </source>
</evidence>
<sequence>MAVSEEEVRHVAKLAKLELEADEITTFTKRMGELLDLADQLSTVDTIGIPVTTHGYPLKNVMRPDVPEPGTDRELLFKNVKAEIKDGMIRVPAILDNEVEGA</sequence>
<evidence type="ECO:0000256" key="4">
    <source>
        <dbReference type="ARBA" id="ARBA00047380"/>
    </source>
</evidence>
<dbReference type="GO" id="GO:0005524">
    <property type="term" value="F:ATP binding"/>
    <property type="evidence" value="ECO:0007669"/>
    <property type="project" value="UniProtKB-KW"/>
</dbReference>
<comment type="similarity">
    <text evidence="1 6">Belongs to the GatC family.</text>
</comment>
<evidence type="ECO:0000256" key="6">
    <source>
        <dbReference type="HAMAP-Rule" id="MF_00122"/>
    </source>
</evidence>
<keyword evidence="8" id="KW-1185">Reference proteome</keyword>
<keyword evidence="6" id="KW-0067">ATP-binding</keyword>
<comment type="subunit">
    <text evidence="2 6">Heterotrimer of A, B and C subunits.</text>
</comment>
<dbReference type="AlphaFoldDB" id="A0A1S6ILR5"/>
<comment type="catalytic activity">
    <reaction evidence="5 6">
        <text>L-glutamyl-tRNA(Gln) + L-glutamine + ATP + H2O = L-glutaminyl-tRNA(Gln) + L-glutamate + ADP + phosphate + H(+)</text>
        <dbReference type="Rhea" id="RHEA:17521"/>
        <dbReference type="Rhea" id="RHEA-COMP:9681"/>
        <dbReference type="Rhea" id="RHEA-COMP:9684"/>
        <dbReference type="ChEBI" id="CHEBI:15377"/>
        <dbReference type="ChEBI" id="CHEBI:15378"/>
        <dbReference type="ChEBI" id="CHEBI:29985"/>
        <dbReference type="ChEBI" id="CHEBI:30616"/>
        <dbReference type="ChEBI" id="CHEBI:43474"/>
        <dbReference type="ChEBI" id="CHEBI:58359"/>
        <dbReference type="ChEBI" id="CHEBI:78520"/>
        <dbReference type="ChEBI" id="CHEBI:78521"/>
        <dbReference type="ChEBI" id="CHEBI:456216"/>
    </reaction>
</comment>
<keyword evidence="6" id="KW-0648">Protein biosynthesis</keyword>
<keyword evidence="6" id="KW-0547">Nucleotide-binding</keyword>
<dbReference type="STRING" id="708126.BW727_100061"/>
<dbReference type="EMBL" id="CP019728">
    <property type="protein sequence ID" value="AQS52471.1"/>
    <property type="molecule type" value="Genomic_DNA"/>
</dbReference>
<dbReference type="HAMAP" id="MF_00122">
    <property type="entry name" value="GatC"/>
    <property type="match status" value="1"/>
</dbReference>
<reference evidence="7 8" key="1">
    <citation type="journal article" date="2014" name="Int. J. Syst. Evol. Microbiol.">
        <title>Jeotgalibaca dankookensis gen. nov., sp. nov., a member of the family Carnobacteriaceae, isolated from seujeot (Korean traditional food).</title>
        <authorList>
            <person name="Lee D.G."/>
            <person name="Trujillo M.E."/>
            <person name="Kang H."/>
            <person name="Ahn T.Y."/>
        </authorList>
    </citation>
    <scope>NUCLEOTIDE SEQUENCE [LARGE SCALE GENOMIC DNA]</scope>
    <source>
        <strain evidence="7 8">EX-07</strain>
    </source>
</reference>
<name>A0A1S6ILR5_9LACT</name>
<evidence type="ECO:0000256" key="5">
    <source>
        <dbReference type="ARBA" id="ARBA00047913"/>
    </source>
</evidence>
<keyword evidence="6 7" id="KW-0436">Ligase</keyword>
<proteinExistence type="inferred from homology"/>
<organism evidence="7 8">
    <name type="scientific">Jeotgalibaca dankookensis</name>
    <dbReference type="NCBI Taxonomy" id="708126"/>
    <lineage>
        <taxon>Bacteria</taxon>
        <taxon>Bacillati</taxon>
        <taxon>Bacillota</taxon>
        <taxon>Bacilli</taxon>
        <taxon>Lactobacillales</taxon>
        <taxon>Carnobacteriaceae</taxon>
        <taxon>Jeotgalibaca</taxon>
    </lineage>
</organism>
<dbReference type="GO" id="GO:0006450">
    <property type="term" value="P:regulation of translational fidelity"/>
    <property type="evidence" value="ECO:0007669"/>
    <property type="project" value="InterPro"/>
</dbReference>
<dbReference type="GO" id="GO:0050566">
    <property type="term" value="F:asparaginyl-tRNA synthase (glutamine-hydrolyzing) activity"/>
    <property type="evidence" value="ECO:0007669"/>
    <property type="project" value="RHEA"/>
</dbReference>
<dbReference type="SUPFAM" id="SSF141000">
    <property type="entry name" value="Glu-tRNAGln amidotransferase C subunit"/>
    <property type="match status" value="1"/>
</dbReference>
<comment type="catalytic activity">
    <reaction evidence="4 6">
        <text>L-aspartyl-tRNA(Asn) + L-glutamine + ATP + H2O = L-asparaginyl-tRNA(Asn) + L-glutamate + ADP + phosphate + 2 H(+)</text>
        <dbReference type="Rhea" id="RHEA:14513"/>
        <dbReference type="Rhea" id="RHEA-COMP:9674"/>
        <dbReference type="Rhea" id="RHEA-COMP:9677"/>
        <dbReference type="ChEBI" id="CHEBI:15377"/>
        <dbReference type="ChEBI" id="CHEBI:15378"/>
        <dbReference type="ChEBI" id="CHEBI:29985"/>
        <dbReference type="ChEBI" id="CHEBI:30616"/>
        <dbReference type="ChEBI" id="CHEBI:43474"/>
        <dbReference type="ChEBI" id="CHEBI:58359"/>
        <dbReference type="ChEBI" id="CHEBI:78515"/>
        <dbReference type="ChEBI" id="CHEBI:78516"/>
        <dbReference type="ChEBI" id="CHEBI:456216"/>
    </reaction>
</comment>
<accession>A0A1S6ILR5</accession>
<gene>
    <name evidence="6 7" type="primary">gatC</name>
    <name evidence="7" type="ORF">BW727_100061</name>
</gene>
<dbReference type="InterPro" id="IPR036113">
    <property type="entry name" value="Asp/Glu-ADT_sf_sub_c"/>
</dbReference>
<dbReference type="KEGG" id="jda:BW727_100061"/>
<comment type="function">
    <text evidence="3 6">Allows the formation of correctly charged Asn-tRNA(Asn) or Gln-tRNA(Gln) through the transamidation of misacylated Asp-tRNA(Asn) or Glu-tRNA(Gln) in organisms which lack either or both of asparaginyl-tRNA or glutaminyl-tRNA synthetases. The reaction takes place in the presence of glutamine and ATP through an activated phospho-Asp-tRNA(Asn) or phospho-Glu-tRNA(Gln).</text>
</comment>
<dbReference type="Gene3D" id="1.10.20.60">
    <property type="entry name" value="Glu-tRNAGln amidotransferase C subunit, N-terminal domain"/>
    <property type="match status" value="1"/>
</dbReference>
<dbReference type="Proteomes" id="UP000188993">
    <property type="component" value="Chromosome"/>
</dbReference>
<keyword evidence="7" id="KW-0808">Transferase</keyword>
<dbReference type="NCBIfam" id="TIGR00135">
    <property type="entry name" value="gatC"/>
    <property type="match status" value="1"/>
</dbReference>
<evidence type="ECO:0000256" key="2">
    <source>
        <dbReference type="ARBA" id="ARBA00011123"/>
    </source>
</evidence>
<dbReference type="GO" id="GO:0016740">
    <property type="term" value="F:transferase activity"/>
    <property type="evidence" value="ECO:0007669"/>
    <property type="project" value="UniProtKB-KW"/>
</dbReference>
<dbReference type="EC" id="6.3.5.-" evidence="6"/>
<evidence type="ECO:0000313" key="8">
    <source>
        <dbReference type="Proteomes" id="UP000188993"/>
    </source>
</evidence>
<protein>
    <recommendedName>
        <fullName evidence="6">Aspartyl/glutamyl-tRNA(Asn/Gln) amidotransferase subunit C</fullName>
        <shortName evidence="6">Asp/Glu-ADT subunit C</shortName>
        <ecNumber evidence="6">6.3.5.-</ecNumber>
    </recommendedName>
</protein>
<dbReference type="GO" id="GO:0050567">
    <property type="term" value="F:glutaminyl-tRNA synthase (glutamine-hydrolyzing) activity"/>
    <property type="evidence" value="ECO:0007669"/>
    <property type="project" value="UniProtKB-UniRule"/>
</dbReference>
<dbReference type="Pfam" id="PF02686">
    <property type="entry name" value="GatC"/>
    <property type="match status" value="1"/>
</dbReference>